<name>A0A6B9SW35_9CAUD</name>
<accession>A0A6B9SW35</accession>
<dbReference type="GeneID" id="56239372"/>
<protein>
    <submittedName>
        <fullName evidence="1">Uncharacterized protein</fullName>
    </submittedName>
</protein>
<keyword evidence="2" id="KW-1185">Reference proteome</keyword>
<dbReference type="EMBL" id="MN857617">
    <property type="protein sequence ID" value="QHJ75880.1"/>
    <property type="molecule type" value="Genomic_DNA"/>
</dbReference>
<dbReference type="Proteomes" id="UP000465105">
    <property type="component" value="Segment"/>
</dbReference>
<reference evidence="1 2" key="1">
    <citation type="submission" date="2019-12" db="EMBL/GenBank/DDBJ databases">
        <authorList>
            <person name="Shah Mahmud R."/>
            <person name="Ulyanova V."/>
            <person name="Mindubaeva L."/>
            <person name="Markelova M."/>
            <person name="Garifullina K."/>
            <person name="Malanin S."/>
            <person name="Doijad S.P."/>
            <person name="Chakraborty T."/>
            <person name="Ilinskaya O."/>
        </authorList>
    </citation>
    <scope>NUCLEOTIDE SEQUENCE [LARGE SCALE GENOMIC DNA]</scope>
</reference>
<proteinExistence type="predicted"/>
<sequence>MKYVLKSSDGGYFEKKQVINNETYIITNKEQIMAREFSLKDIRDGVVNDLVYKASTRYGLHFNLIQVDEKVDIPDSYNEIFDIFKRQLSKGIEKYGQDVDKSNLSAIEWVDHSLGEVADMMVYLVKLKGELKKLVEVTKKEV</sequence>
<dbReference type="RefSeq" id="YP_009910652.1">
    <property type="nucleotide sequence ID" value="NC_049973.1"/>
</dbReference>
<evidence type="ECO:0000313" key="1">
    <source>
        <dbReference type="EMBL" id="QHJ75880.1"/>
    </source>
</evidence>
<organism evidence="1 2">
    <name type="scientific">Bacillus phage SRT01hs</name>
    <dbReference type="NCBI Taxonomy" id="2847044"/>
    <lineage>
        <taxon>Viruses</taxon>
        <taxon>Duplodnaviria</taxon>
        <taxon>Heunggongvirae</taxon>
        <taxon>Uroviricota</taxon>
        <taxon>Caudoviricetes</taxon>
        <taxon>Salasmaviridae</taxon>
        <taxon>Tatarstanvirinae</taxon>
        <taxon>Gaunavirus</taxon>
        <taxon>Gaunavirus SRT01hs</taxon>
    </lineage>
</organism>
<evidence type="ECO:0000313" key="2">
    <source>
        <dbReference type="Proteomes" id="UP000465105"/>
    </source>
</evidence>